<dbReference type="InterPro" id="IPR040198">
    <property type="entry name" value="Fido_containing"/>
</dbReference>
<evidence type="ECO:0000256" key="2">
    <source>
        <dbReference type="PIRSR" id="PIRSR640198-2"/>
    </source>
</evidence>
<dbReference type="OrthoDB" id="9813719at2"/>
<evidence type="ECO:0000259" key="4">
    <source>
        <dbReference type="PROSITE" id="PS51459"/>
    </source>
</evidence>
<feature type="active site" evidence="1">
    <location>
        <position position="212"/>
    </location>
</feature>
<dbReference type="RefSeq" id="WP_145952750.1">
    <property type="nucleotide sequence ID" value="NZ_CP019606.1"/>
</dbReference>
<dbReference type="AlphaFoldDB" id="A0A1Q2CMB6"/>
<evidence type="ECO:0000256" key="1">
    <source>
        <dbReference type="PIRSR" id="PIRSR640198-1"/>
    </source>
</evidence>
<evidence type="ECO:0000313" key="5">
    <source>
        <dbReference type="EMBL" id="AQP47200.1"/>
    </source>
</evidence>
<dbReference type="PROSITE" id="PS51459">
    <property type="entry name" value="FIDO"/>
    <property type="match status" value="1"/>
</dbReference>
<gene>
    <name evidence="5" type="ORF">BW730_06430</name>
</gene>
<keyword evidence="2" id="KW-0547">Nucleotide-binding</keyword>
<keyword evidence="2" id="KW-0067">ATP-binding</keyword>
<dbReference type="GO" id="GO:0005524">
    <property type="term" value="F:ATP binding"/>
    <property type="evidence" value="ECO:0007669"/>
    <property type="project" value="UniProtKB-KW"/>
</dbReference>
<dbReference type="Proteomes" id="UP000188145">
    <property type="component" value="Chromosome"/>
</dbReference>
<organism evidence="5 6">
    <name type="scientific">Tessaracoccus aquimaris</name>
    <dbReference type="NCBI Taxonomy" id="1332264"/>
    <lineage>
        <taxon>Bacteria</taxon>
        <taxon>Bacillati</taxon>
        <taxon>Actinomycetota</taxon>
        <taxon>Actinomycetes</taxon>
        <taxon>Propionibacteriales</taxon>
        <taxon>Propionibacteriaceae</taxon>
        <taxon>Tessaracoccus</taxon>
    </lineage>
</organism>
<evidence type="ECO:0000256" key="3">
    <source>
        <dbReference type="SAM" id="MobiDB-lite"/>
    </source>
</evidence>
<dbReference type="Gene3D" id="1.10.3290.10">
    <property type="entry name" value="Fido-like domain"/>
    <property type="match status" value="1"/>
</dbReference>
<accession>A0A1Q2CMB6</accession>
<evidence type="ECO:0000313" key="6">
    <source>
        <dbReference type="Proteomes" id="UP000188145"/>
    </source>
</evidence>
<protein>
    <recommendedName>
        <fullName evidence="4">Fido domain-containing protein</fullName>
    </recommendedName>
</protein>
<keyword evidence="6" id="KW-1185">Reference proteome</keyword>
<reference evidence="6" key="1">
    <citation type="submission" date="2017-02" db="EMBL/GenBank/DDBJ databases">
        <title>Tessaracoccus aquaemaris sp. nov., isolated from the intestine of a Korean rockfish, Sebastes schlegelii, in a marine aquaculture pond.</title>
        <authorList>
            <person name="Tak E.J."/>
            <person name="Bae J.-W."/>
        </authorList>
    </citation>
    <scope>NUCLEOTIDE SEQUENCE [LARGE SCALE GENOMIC DNA]</scope>
    <source>
        <strain evidence="6">NSG39</strain>
    </source>
</reference>
<dbReference type="EMBL" id="CP019606">
    <property type="protein sequence ID" value="AQP47200.1"/>
    <property type="molecule type" value="Genomic_DNA"/>
</dbReference>
<dbReference type="SUPFAM" id="SSF140931">
    <property type="entry name" value="Fic-like"/>
    <property type="match status" value="1"/>
</dbReference>
<feature type="domain" description="Fido" evidence="4">
    <location>
        <begin position="130"/>
        <end position="275"/>
    </location>
</feature>
<dbReference type="KEGG" id="tes:BW730_06430"/>
<dbReference type="PANTHER" id="PTHR13504:SF38">
    <property type="entry name" value="FIDO DOMAIN-CONTAINING PROTEIN"/>
    <property type="match status" value="1"/>
</dbReference>
<proteinExistence type="predicted"/>
<feature type="binding site" evidence="2">
    <location>
        <begin position="216"/>
        <end position="223"/>
    </location>
    <ligand>
        <name>ATP</name>
        <dbReference type="ChEBI" id="CHEBI:30616"/>
    </ligand>
</feature>
<dbReference type="PANTHER" id="PTHR13504">
    <property type="entry name" value="FIDO DOMAIN-CONTAINING PROTEIN DDB_G0283145"/>
    <property type="match status" value="1"/>
</dbReference>
<name>A0A1Q2CMB6_9ACTN</name>
<dbReference type="Pfam" id="PF02661">
    <property type="entry name" value="Fic"/>
    <property type="match status" value="1"/>
</dbReference>
<dbReference type="InterPro" id="IPR036597">
    <property type="entry name" value="Fido-like_dom_sf"/>
</dbReference>
<feature type="region of interest" description="Disordered" evidence="3">
    <location>
        <begin position="264"/>
        <end position="301"/>
    </location>
</feature>
<dbReference type="InterPro" id="IPR003812">
    <property type="entry name" value="Fido"/>
</dbReference>
<sequence>MGAAWPSASSETLQWNDWRSYQGAVLPGIDGMEVAAALPAALVGEVGAAQQSIVEFDALFARELGGMAIETVDTVLVRSEAASSSQIEHLTVSSKQLALAEFGASRSGNAHLVHANAVAMADALGDDAPLDTAFADRMQAELLGETGLHLGIRREPVWIGPTGSTPVGADYVAPDHTRVAASLEDLWRFLERPTALPLAQIAVGHAQFENIHPYVDGNGRVGRALVHRYLRRAGLTSAVTVPISAGLLANPGGYVAALTALRAGDPAPSSESSPGRPATPPPSGANWSPTCATFGRRGTTG</sequence>